<sequence length="69" mass="6928">MEVGTAADGAVVVDVELATGGVAGGPHDVTATIVNMTVPMAQSRQRRVCDMVTGSTVADRGDGDATIEP</sequence>
<proteinExistence type="predicted"/>
<dbReference type="AlphaFoldDB" id="A0A6N4UW47"/>
<organism evidence="1 2">
    <name type="scientific">Mycolicibacterium alvei</name>
    <dbReference type="NCBI Taxonomy" id="67081"/>
    <lineage>
        <taxon>Bacteria</taxon>
        <taxon>Bacillati</taxon>
        <taxon>Actinomycetota</taxon>
        <taxon>Actinomycetes</taxon>
        <taxon>Mycobacteriales</taxon>
        <taxon>Mycobacteriaceae</taxon>
        <taxon>Mycolicibacterium</taxon>
    </lineage>
</organism>
<dbReference type="Proteomes" id="UP000466906">
    <property type="component" value="Chromosome"/>
</dbReference>
<name>A0A6N4UW47_9MYCO</name>
<accession>A0A6N4UW47</accession>
<protein>
    <submittedName>
        <fullName evidence="1">Uncharacterized protein</fullName>
    </submittedName>
</protein>
<evidence type="ECO:0000313" key="1">
    <source>
        <dbReference type="EMBL" id="BBX28053.1"/>
    </source>
</evidence>
<gene>
    <name evidence="1" type="ORF">MALV_31780</name>
</gene>
<evidence type="ECO:0000313" key="2">
    <source>
        <dbReference type="Proteomes" id="UP000466906"/>
    </source>
</evidence>
<keyword evidence="2" id="KW-1185">Reference proteome</keyword>
<dbReference type="EMBL" id="AP022565">
    <property type="protein sequence ID" value="BBX28053.1"/>
    <property type="molecule type" value="Genomic_DNA"/>
</dbReference>
<reference evidence="1 2" key="1">
    <citation type="journal article" date="2019" name="Emerg. Microbes Infect.">
        <title>Comprehensive subspecies identification of 175 nontuberculous mycobacteria species based on 7547 genomic profiles.</title>
        <authorList>
            <person name="Matsumoto Y."/>
            <person name="Kinjo T."/>
            <person name="Motooka D."/>
            <person name="Nabeya D."/>
            <person name="Jung N."/>
            <person name="Uechi K."/>
            <person name="Horii T."/>
            <person name="Iida T."/>
            <person name="Fujita J."/>
            <person name="Nakamura S."/>
        </authorList>
    </citation>
    <scope>NUCLEOTIDE SEQUENCE [LARGE SCALE GENOMIC DNA]</scope>
    <source>
        <strain evidence="1 2">JCM 12272</strain>
    </source>
</reference>
<dbReference type="KEGG" id="malv:MALV_31780"/>